<feature type="transmembrane region" description="Helical" evidence="8">
    <location>
        <begin position="258"/>
        <end position="287"/>
    </location>
</feature>
<dbReference type="RefSeq" id="WP_231484579.1">
    <property type="nucleotide sequence ID" value="NZ_BAAAZO010000010.1"/>
</dbReference>
<feature type="transmembrane region" description="Helical" evidence="8">
    <location>
        <begin position="164"/>
        <end position="180"/>
    </location>
</feature>
<dbReference type="SUPFAM" id="SSF81345">
    <property type="entry name" value="ABC transporter involved in vitamin B12 uptake, BtuC"/>
    <property type="match status" value="1"/>
</dbReference>
<evidence type="ECO:0000256" key="3">
    <source>
        <dbReference type="ARBA" id="ARBA00022448"/>
    </source>
</evidence>
<feature type="transmembrane region" description="Helical" evidence="8">
    <location>
        <begin position="21"/>
        <end position="48"/>
    </location>
</feature>
<feature type="transmembrane region" description="Helical" evidence="8">
    <location>
        <begin position="216"/>
        <end position="238"/>
    </location>
</feature>
<dbReference type="Pfam" id="PF01032">
    <property type="entry name" value="FecCD"/>
    <property type="match status" value="1"/>
</dbReference>
<dbReference type="CDD" id="cd06550">
    <property type="entry name" value="TM_ABC_iron-siderophores_like"/>
    <property type="match status" value="1"/>
</dbReference>
<reference evidence="10" key="1">
    <citation type="journal article" date="2019" name="Int. J. Syst. Evol. Microbiol.">
        <title>The Global Catalogue of Microorganisms (GCM) 10K type strain sequencing project: providing services to taxonomists for standard genome sequencing and annotation.</title>
        <authorList>
            <consortium name="The Broad Institute Genomics Platform"/>
            <consortium name="The Broad Institute Genome Sequencing Center for Infectious Disease"/>
            <person name="Wu L."/>
            <person name="Ma J."/>
        </authorList>
    </citation>
    <scope>NUCLEOTIDE SEQUENCE [LARGE SCALE GENOMIC DNA]</scope>
    <source>
        <strain evidence="10">JCM 16902</strain>
    </source>
</reference>
<feature type="transmembrane region" description="Helical" evidence="8">
    <location>
        <begin position="326"/>
        <end position="345"/>
    </location>
</feature>
<dbReference type="InterPro" id="IPR037294">
    <property type="entry name" value="ABC_BtuC-like"/>
</dbReference>
<feature type="transmembrane region" description="Helical" evidence="8">
    <location>
        <begin position="139"/>
        <end position="157"/>
    </location>
</feature>
<keyword evidence="7 8" id="KW-0472">Membrane</keyword>
<dbReference type="Proteomes" id="UP001501074">
    <property type="component" value="Unassembled WGS sequence"/>
</dbReference>
<evidence type="ECO:0000313" key="9">
    <source>
        <dbReference type="EMBL" id="GAA3628115.1"/>
    </source>
</evidence>
<feature type="transmembrane region" description="Helical" evidence="8">
    <location>
        <begin position="84"/>
        <end position="102"/>
    </location>
</feature>
<sequence>MTTSTRNTRRRPTIRSRSDALSVRISPRAIVVGTVFALIATTAGIIALTTGDFPIPVADVAATLLGNGDPGTTFVINELRLPRILTGLLVGTALAVSGAIFQSVSGNVLGSPDILGFTSGAATGAITVLLVLHGTTSQATLGALLGGAATGAAVYALSYRHGLAGPRLILIGISFQALLASVNSYLITRASLGGAVTAKVWLIGSLDSRSWEQVRPLVIALALLLPLALYLGRSLAYLEMGTDTAKALGIDVERRGLALIAIGTALAAVATAAAGPIGFVALTAAPLARRLTGSSSPPLLTTALAGAALVTVADLAAKQLFSPTQLPVGIATAAIGGIYLATLLVQQRRRT</sequence>
<evidence type="ECO:0000256" key="1">
    <source>
        <dbReference type="ARBA" id="ARBA00004651"/>
    </source>
</evidence>
<evidence type="ECO:0000256" key="5">
    <source>
        <dbReference type="ARBA" id="ARBA00022692"/>
    </source>
</evidence>
<keyword evidence="10" id="KW-1185">Reference proteome</keyword>
<dbReference type="PANTHER" id="PTHR30472:SF24">
    <property type="entry name" value="FERRIC ENTEROBACTIN TRANSPORT SYSTEM PERMEASE PROTEIN FEPG"/>
    <property type="match status" value="1"/>
</dbReference>
<comment type="caution">
    <text evidence="9">The sequence shown here is derived from an EMBL/GenBank/DDBJ whole genome shotgun (WGS) entry which is preliminary data.</text>
</comment>
<evidence type="ECO:0000313" key="10">
    <source>
        <dbReference type="Proteomes" id="UP001501074"/>
    </source>
</evidence>
<evidence type="ECO:0000256" key="7">
    <source>
        <dbReference type="ARBA" id="ARBA00023136"/>
    </source>
</evidence>
<evidence type="ECO:0000256" key="6">
    <source>
        <dbReference type="ARBA" id="ARBA00022989"/>
    </source>
</evidence>
<keyword evidence="4" id="KW-1003">Cell membrane</keyword>
<evidence type="ECO:0000256" key="8">
    <source>
        <dbReference type="SAM" id="Phobius"/>
    </source>
</evidence>
<comment type="similarity">
    <text evidence="2">Belongs to the binding-protein-dependent transport system permease family. FecCD subfamily.</text>
</comment>
<evidence type="ECO:0000256" key="4">
    <source>
        <dbReference type="ARBA" id="ARBA00022475"/>
    </source>
</evidence>
<protein>
    <submittedName>
        <fullName evidence="9">Iron chelate uptake ABC transporter family permease subunit</fullName>
    </submittedName>
</protein>
<organism evidence="9 10">
    <name type="scientific">Kineosporia mesophila</name>
    <dbReference type="NCBI Taxonomy" id="566012"/>
    <lineage>
        <taxon>Bacteria</taxon>
        <taxon>Bacillati</taxon>
        <taxon>Actinomycetota</taxon>
        <taxon>Actinomycetes</taxon>
        <taxon>Kineosporiales</taxon>
        <taxon>Kineosporiaceae</taxon>
        <taxon>Kineosporia</taxon>
    </lineage>
</organism>
<dbReference type="InterPro" id="IPR000522">
    <property type="entry name" value="ABC_transptr_permease_BtuC"/>
</dbReference>
<dbReference type="EMBL" id="BAAAZO010000010">
    <property type="protein sequence ID" value="GAA3628115.1"/>
    <property type="molecule type" value="Genomic_DNA"/>
</dbReference>
<evidence type="ECO:0000256" key="2">
    <source>
        <dbReference type="ARBA" id="ARBA00007935"/>
    </source>
</evidence>
<accession>A0ABP7AAQ9</accession>
<feature type="transmembrane region" description="Helical" evidence="8">
    <location>
        <begin position="114"/>
        <end position="133"/>
    </location>
</feature>
<gene>
    <name evidence="9" type="ORF">GCM10022223_51790</name>
</gene>
<name>A0ABP7AAQ9_9ACTN</name>
<keyword evidence="6 8" id="KW-1133">Transmembrane helix</keyword>
<proteinExistence type="inferred from homology"/>
<dbReference type="Gene3D" id="1.10.3470.10">
    <property type="entry name" value="ABC transporter involved in vitamin B12 uptake, BtuC"/>
    <property type="match status" value="1"/>
</dbReference>
<dbReference type="PANTHER" id="PTHR30472">
    <property type="entry name" value="FERRIC ENTEROBACTIN TRANSPORT SYSTEM PERMEASE PROTEIN"/>
    <property type="match status" value="1"/>
</dbReference>
<comment type="subcellular location">
    <subcellularLocation>
        <location evidence="1">Cell membrane</location>
        <topology evidence="1">Multi-pass membrane protein</topology>
    </subcellularLocation>
</comment>
<keyword evidence="5 8" id="KW-0812">Transmembrane</keyword>
<keyword evidence="3" id="KW-0813">Transport</keyword>